<dbReference type="PANTHER" id="PTHR24567">
    <property type="entry name" value="CRP FAMILY TRANSCRIPTIONAL REGULATORY PROTEIN"/>
    <property type="match status" value="1"/>
</dbReference>
<dbReference type="InterPro" id="IPR018490">
    <property type="entry name" value="cNMP-bd_dom_sf"/>
</dbReference>
<evidence type="ECO:0000313" key="7">
    <source>
        <dbReference type="EMBL" id="TXL65884.1"/>
    </source>
</evidence>
<name>A0A5C8NXV2_9BACI</name>
<dbReference type="AlphaFoldDB" id="A0A5C8NXV2"/>
<proteinExistence type="predicted"/>
<dbReference type="GO" id="GO:0003700">
    <property type="term" value="F:DNA-binding transcription factor activity"/>
    <property type="evidence" value="ECO:0007669"/>
    <property type="project" value="TreeGrafter"/>
</dbReference>
<dbReference type="Proteomes" id="UP000321574">
    <property type="component" value="Unassembled WGS sequence"/>
</dbReference>
<feature type="domain" description="HTH crp-type" evidence="6">
    <location>
        <begin position="126"/>
        <end position="197"/>
    </location>
</feature>
<evidence type="ECO:0000256" key="1">
    <source>
        <dbReference type="ARBA" id="ARBA00023015"/>
    </source>
</evidence>
<keyword evidence="8" id="KW-1185">Reference proteome</keyword>
<dbReference type="InterPro" id="IPR012318">
    <property type="entry name" value="HTH_CRP"/>
</dbReference>
<dbReference type="PROSITE" id="PS50042">
    <property type="entry name" value="CNMP_BINDING_3"/>
    <property type="match status" value="1"/>
</dbReference>
<evidence type="ECO:0000313" key="8">
    <source>
        <dbReference type="Proteomes" id="UP000321574"/>
    </source>
</evidence>
<dbReference type="SUPFAM" id="SSF46785">
    <property type="entry name" value="Winged helix' DNA-binding domain"/>
    <property type="match status" value="1"/>
</dbReference>
<dbReference type="GO" id="GO:0003677">
    <property type="term" value="F:DNA binding"/>
    <property type="evidence" value="ECO:0007669"/>
    <property type="project" value="UniProtKB-KW"/>
</dbReference>
<keyword evidence="2" id="KW-0238">DNA-binding</keyword>
<dbReference type="InterPro" id="IPR014710">
    <property type="entry name" value="RmlC-like_jellyroll"/>
</dbReference>
<protein>
    <submittedName>
        <fullName evidence="7">Crp/Fnr family transcriptional regulator</fullName>
    </submittedName>
</protein>
<dbReference type="PANTHER" id="PTHR24567:SF28">
    <property type="entry name" value="LISTERIOLYSIN REGULATORY PROTEIN"/>
    <property type="match status" value="1"/>
</dbReference>
<dbReference type="InterPro" id="IPR036390">
    <property type="entry name" value="WH_DNA-bd_sf"/>
</dbReference>
<dbReference type="Pfam" id="PF00027">
    <property type="entry name" value="cNMP_binding"/>
    <property type="match status" value="1"/>
</dbReference>
<comment type="caution">
    <text evidence="7">The sequence shown here is derived from an EMBL/GenBank/DDBJ whole genome shotgun (WGS) entry which is preliminary data.</text>
</comment>
<reference evidence="7 8" key="1">
    <citation type="submission" date="2019-06" db="EMBL/GenBank/DDBJ databases">
        <title>Cerasibacillus sp. nov., isolated from maize field.</title>
        <authorList>
            <person name="Lin S.-Y."/>
            <person name="Tsai C.-F."/>
            <person name="Young C.-C."/>
        </authorList>
    </citation>
    <scope>NUCLEOTIDE SEQUENCE [LARGE SCALE GENOMIC DNA]</scope>
    <source>
        <strain evidence="7 8">CC-CFT480</strain>
    </source>
</reference>
<dbReference type="Pfam" id="PF13545">
    <property type="entry name" value="HTH_Crp_2"/>
    <property type="match status" value="1"/>
</dbReference>
<evidence type="ECO:0000259" key="5">
    <source>
        <dbReference type="PROSITE" id="PS50042"/>
    </source>
</evidence>
<dbReference type="EMBL" id="VDUW01000003">
    <property type="protein sequence ID" value="TXL65884.1"/>
    <property type="molecule type" value="Genomic_DNA"/>
</dbReference>
<evidence type="ECO:0000256" key="2">
    <source>
        <dbReference type="ARBA" id="ARBA00023125"/>
    </source>
</evidence>
<dbReference type="SUPFAM" id="SSF51206">
    <property type="entry name" value="cAMP-binding domain-like"/>
    <property type="match status" value="1"/>
</dbReference>
<dbReference type="Gene3D" id="2.60.120.10">
    <property type="entry name" value="Jelly Rolls"/>
    <property type="match status" value="1"/>
</dbReference>
<dbReference type="SMART" id="SM00419">
    <property type="entry name" value="HTH_CRP"/>
    <property type="match status" value="1"/>
</dbReference>
<dbReference type="GO" id="GO:0005829">
    <property type="term" value="C:cytosol"/>
    <property type="evidence" value="ECO:0007669"/>
    <property type="project" value="TreeGrafter"/>
</dbReference>
<dbReference type="CDD" id="cd00092">
    <property type="entry name" value="HTH_CRP"/>
    <property type="match status" value="1"/>
</dbReference>
<dbReference type="InterPro" id="IPR000595">
    <property type="entry name" value="cNMP-bd_dom"/>
</dbReference>
<sequence>MKEIMQVVQSISVKRGETLYHAGDKSNALYIVHQGQVKIYHLTEAGKEQLVRILLPGDFTGELALFQDSIHESFAEAMVDTEICMIRRQDLHRLLLKYPTISLEILTEFANRLETSEKQSTRFATEKVETRIALFLAECLERKRDEGNDIELPMSKKDIASYLGTTPETLSRRLTQFEEQGYIQQKGQRKIEVLDLDGLLFV</sequence>
<dbReference type="PRINTS" id="PR00034">
    <property type="entry name" value="HTHCRP"/>
</dbReference>
<keyword evidence="1" id="KW-0805">Transcription regulation</keyword>
<keyword evidence="3" id="KW-0010">Activator</keyword>
<gene>
    <name evidence="7" type="ORF">FHP05_06445</name>
</gene>
<organism evidence="7 8">
    <name type="scientific">Cerasibacillus terrae</name>
    <dbReference type="NCBI Taxonomy" id="2498845"/>
    <lineage>
        <taxon>Bacteria</taxon>
        <taxon>Bacillati</taxon>
        <taxon>Bacillota</taxon>
        <taxon>Bacilli</taxon>
        <taxon>Bacillales</taxon>
        <taxon>Bacillaceae</taxon>
        <taxon>Cerasibacillus</taxon>
    </lineage>
</organism>
<dbReference type="InterPro" id="IPR050397">
    <property type="entry name" value="Env_Response_Regulators"/>
</dbReference>
<dbReference type="SMART" id="SM00100">
    <property type="entry name" value="cNMP"/>
    <property type="match status" value="1"/>
</dbReference>
<dbReference type="OrthoDB" id="9798104at2"/>
<evidence type="ECO:0000259" key="6">
    <source>
        <dbReference type="PROSITE" id="PS51063"/>
    </source>
</evidence>
<accession>A0A5C8NXV2</accession>
<evidence type="ECO:0000256" key="4">
    <source>
        <dbReference type="ARBA" id="ARBA00023163"/>
    </source>
</evidence>
<keyword evidence="4" id="KW-0804">Transcription</keyword>
<feature type="domain" description="Cyclic nucleotide-binding" evidence="5">
    <location>
        <begin position="1"/>
        <end position="112"/>
    </location>
</feature>
<evidence type="ECO:0000256" key="3">
    <source>
        <dbReference type="ARBA" id="ARBA00023159"/>
    </source>
</evidence>
<dbReference type="PROSITE" id="PS51063">
    <property type="entry name" value="HTH_CRP_2"/>
    <property type="match status" value="1"/>
</dbReference>
<dbReference type="CDD" id="cd00038">
    <property type="entry name" value="CAP_ED"/>
    <property type="match status" value="1"/>
</dbReference>